<sequence length="148" mass="17747">MVSTESKKLFIEICKKFVQFKLKFQVKEGKVTESVMIKLTKALEDKFDCKKQFATVQYMKYHIELRFYIIPLEKMGLDEIIVEFHRGRDFRQNGNNPYYLYKDMSQTYLDQMFDNLLKKYKEGLGDLYEELPETTIPDVVYKLPILKI</sequence>
<name>A0A1M5BA64_9FIRM</name>
<keyword evidence="2" id="KW-1185">Reference proteome</keyword>
<dbReference type="EMBL" id="FQUY01000021">
    <property type="protein sequence ID" value="SHF39394.1"/>
    <property type="molecule type" value="Genomic_DNA"/>
</dbReference>
<dbReference type="STRING" id="1121429.SAMN02745133_02535"/>
<dbReference type="RefSeq" id="WP_073239753.1">
    <property type="nucleotide sequence ID" value="NZ_FQUY01000021.1"/>
</dbReference>
<dbReference type="OrthoDB" id="9932236at2"/>
<evidence type="ECO:0000313" key="1">
    <source>
        <dbReference type="EMBL" id="SHF39394.1"/>
    </source>
</evidence>
<organism evidence="1 2">
    <name type="scientific">Desulforamulus putei DSM 12395</name>
    <dbReference type="NCBI Taxonomy" id="1121429"/>
    <lineage>
        <taxon>Bacteria</taxon>
        <taxon>Bacillati</taxon>
        <taxon>Bacillota</taxon>
        <taxon>Clostridia</taxon>
        <taxon>Eubacteriales</taxon>
        <taxon>Peptococcaceae</taxon>
        <taxon>Desulforamulus</taxon>
    </lineage>
</organism>
<evidence type="ECO:0000313" key="2">
    <source>
        <dbReference type="Proteomes" id="UP000184148"/>
    </source>
</evidence>
<dbReference type="Proteomes" id="UP000184148">
    <property type="component" value="Unassembled WGS sequence"/>
</dbReference>
<gene>
    <name evidence="1" type="ORF">SAMN02745133_02535</name>
</gene>
<accession>A0A1M5BA64</accession>
<proteinExistence type="predicted"/>
<reference evidence="2" key="1">
    <citation type="submission" date="2016-11" db="EMBL/GenBank/DDBJ databases">
        <authorList>
            <person name="Varghese N."/>
            <person name="Submissions S."/>
        </authorList>
    </citation>
    <scope>NUCLEOTIDE SEQUENCE [LARGE SCALE GENOMIC DNA]</scope>
    <source>
        <strain evidence="2">DSM 12395</strain>
    </source>
</reference>
<protein>
    <submittedName>
        <fullName evidence="1">Uncharacterized protein</fullName>
    </submittedName>
</protein>
<dbReference type="AlphaFoldDB" id="A0A1M5BA64"/>